<feature type="compositionally biased region" description="Acidic residues" evidence="1">
    <location>
        <begin position="1608"/>
        <end position="1628"/>
    </location>
</feature>
<gene>
    <name evidence="3" type="ORF">A6A20_06365</name>
</gene>
<keyword evidence="4" id="KW-1185">Reference proteome</keyword>
<feature type="domain" description="Bacterial Ig" evidence="2">
    <location>
        <begin position="522"/>
        <end position="602"/>
    </location>
</feature>
<feature type="compositionally biased region" description="Low complexity" evidence="1">
    <location>
        <begin position="1633"/>
        <end position="1654"/>
    </location>
</feature>
<feature type="domain" description="Bacterial Ig" evidence="2">
    <location>
        <begin position="1186"/>
        <end position="1264"/>
    </location>
</feature>
<feature type="compositionally biased region" description="Acidic residues" evidence="1">
    <location>
        <begin position="1462"/>
        <end position="1475"/>
    </location>
</feature>
<feature type="compositionally biased region" description="Polar residues" evidence="1">
    <location>
        <begin position="1255"/>
        <end position="1275"/>
    </location>
</feature>
<feature type="domain" description="Bacterial Ig" evidence="2">
    <location>
        <begin position="802"/>
        <end position="874"/>
    </location>
</feature>
<feature type="domain" description="Bacterial Ig" evidence="2">
    <location>
        <begin position="994"/>
        <end position="1066"/>
    </location>
</feature>
<feature type="domain" description="Bacterial Ig" evidence="2">
    <location>
        <begin position="24"/>
        <end position="104"/>
    </location>
</feature>
<feature type="region of interest" description="Disordered" evidence="1">
    <location>
        <begin position="587"/>
        <end position="625"/>
    </location>
</feature>
<feature type="domain" description="Bacterial Ig" evidence="2">
    <location>
        <begin position="606"/>
        <end position="686"/>
    </location>
</feature>
<evidence type="ECO:0000313" key="3">
    <source>
        <dbReference type="EMBL" id="MDG6895248.1"/>
    </source>
</evidence>
<protein>
    <recommendedName>
        <fullName evidence="2">Bacterial Ig domain-containing protein</fullName>
    </recommendedName>
</protein>
<dbReference type="RefSeq" id="WP_279572668.1">
    <property type="nucleotide sequence ID" value="NZ_LWID01000001.1"/>
</dbReference>
<accession>A0A9X4PA04</accession>
<feature type="domain" description="Bacterial Ig" evidence="2">
    <location>
        <begin position="189"/>
        <end position="269"/>
    </location>
</feature>
<name>A0A9X4PA04_9PAST</name>
<evidence type="ECO:0000256" key="1">
    <source>
        <dbReference type="SAM" id="MobiDB-lite"/>
    </source>
</evidence>
<feature type="region of interest" description="Disordered" evidence="1">
    <location>
        <begin position="1574"/>
        <end position="1834"/>
    </location>
</feature>
<feature type="region of interest" description="Disordered" evidence="1">
    <location>
        <begin position="2186"/>
        <end position="2218"/>
    </location>
</feature>
<feature type="compositionally biased region" description="Low complexity" evidence="1">
    <location>
        <begin position="2186"/>
        <end position="2198"/>
    </location>
</feature>
<feature type="compositionally biased region" description="Polar residues" evidence="1">
    <location>
        <begin position="1776"/>
        <end position="1798"/>
    </location>
</feature>
<evidence type="ECO:0000313" key="4">
    <source>
        <dbReference type="Proteomes" id="UP001155500"/>
    </source>
</evidence>
<dbReference type="Pfam" id="PF17936">
    <property type="entry name" value="Big_6"/>
    <property type="match status" value="14"/>
</dbReference>
<feature type="compositionally biased region" description="Polar residues" evidence="1">
    <location>
        <begin position="1512"/>
        <end position="1523"/>
    </location>
</feature>
<organism evidence="3 4">
    <name type="scientific">Volucribacter amazonae</name>
    <dbReference type="NCBI Taxonomy" id="256731"/>
    <lineage>
        <taxon>Bacteria</taxon>
        <taxon>Pseudomonadati</taxon>
        <taxon>Pseudomonadota</taxon>
        <taxon>Gammaproteobacteria</taxon>
        <taxon>Pasteurellales</taxon>
        <taxon>Pasteurellaceae</taxon>
        <taxon>Volucribacter</taxon>
    </lineage>
</organism>
<proteinExistence type="predicted"/>
<feature type="domain" description="Bacterial Ig" evidence="2">
    <location>
        <begin position="273"/>
        <end position="353"/>
    </location>
</feature>
<feature type="domain" description="Bacterial Ig" evidence="2">
    <location>
        <begin position="1281"/>
        <end position="1349"/>
    </location>
</feature>
<feature type="region of interest" description="Disordered" evidence="1">
    <location>
        <begin position="255"/>
        <end position="276"/>
    </location>
</feature>
<feature type="domain" description="Bacterial Ig" evidence="2">
    <location>
        <begin position="443"/>
        <end position="514"/>
    </location>
</feature>
<feature type="domain" description="Bacterial Ig" evidence="2">
    <location>
        <begin position="110"/>
        <end position="181"/>
    </location>
</feature>
<feature type="compositionally biased region" description="Polar residues" evidence="1">
    <location>
        <begin position="1439"/>
        <end position="1459"/>
    </location>
</feature>
<dbReference type="InterPro" id="IPR041498">
    <property type="entry name" value="Big_6"/>
</dbReference>
<feature type="compositionally biased region" description="Polar residues" evidence="1">
    <location>
        <begin position="1740"/>
        <end position="1750"/>
    </location>
</feature>
<dbReference type="NCBIfam" id="NF033510">
    <property type="entry name" value="Ca_tandemer"/>
    <property type="match status" value="11"/>
</dbReference>
<dbReference type="EMBL" id="LWID01000001">
    <property type="protein sequence ID" value="MDG6895248.1"/>
    <property type="molecule type" value="Genomic_DNA"/>
</dbReference>
<feature type="region of interest" description="Disordered" evidence="1">
    <location>
        <begin position="341"/>
        <end position="360"/>
    </location>
</feature>
<feature type="domain" description="Bacterial Ig" evidence="2">
    <location>
        <begin position="1908"/>
        <end position="1986"/>
    </location>
</feature>
<feature type="compositionally biased region" description="Polar residues" evidence="1">
    <location>
        <begin position="1531"/>
        <end position="1558"/>
    </location>
</feature>
<feature type="compositionally biased region" description="Basic and acidic residues" evidence="1">
    <location>
        <begin position="1594"/>
        <end position="1607"/>
    </location>
</feature>
<feature type="domain" description="Bacterial Ig" evidence="2">
    <location>
        <begin position="357"/>
        <end position="437"/>
    </location>
</feature>
<dbReference type="Gene3D" id="2.60.40.10">
    <property type="entry name" value="Immunoglobulins"/>
    <property type="match status" value="13"/>
</dbReference>
<dbReference type="InterPro" id="IPR013783">
    <property type="entry name" value="Ig-like_fold"/>
</dbReference>
<feature type="region of interest" description="Disordered" evidence="1">
    <location>
        <begin position="1971"/>
        <end position="2011"/>
    </location>
</feature>
<comment type="caution">
    <text evidence="3">The sequence shown here is derived from an EMBL/GenBank/DDBJ whole genome shotgun (WGS) entry which is preliminary data.</text>
</comment>
<feature type="compositionally biased region" description="Polar residues" evidence="1">
    <location>
        <begin position="1818"/>
        <end position="1827"/>
    </location>
</feature>
<feature type="region of interest" description="Disordered" evidence="1">
    <location>
        <begin position="1248"/>
        <end position="1296"/>
    </location>
</feature>
<evidence type="ECO:0000259" key="2">
    <source>
        <dbReference type="Pfam" id="PF17936"/>
    </source>
</evidence>
<dbReference type="Proteomes" id="UP001155500">
    <property type="component" value="Unassembled WGS sequence"/>
</dbReference>
<feature type="compositionally biased region" description="Low complexity" evidence="1">
    <location>
        <begin position="1708"/>
        <end position="1721"/>
    </location>
</feature>
<feature type="compositionally biased region" description="Polar residues" evidence="1">
    <location>
        <begin position="1689"/>
        <end position="1706"/>
    </location>
</feature>
<feature type="domain" description="Bacterial Ig" evidence="2">
    <location>
        <begin position="2215"/>
        <end position="2297"/>
    </location>
</feature>
<sequence length="2945" mass="305973">MKVTATDKANNKSDITPAIVDITAPEKPTAQVLTKDETHQIVSGTAEPESTIIVTLPNSDTVTTKADENGNYSVDIPAQADETEVKVTATNKAGNKSEEAVATVDTSMPTAEVITKDDDTQTVEGKVEPSKKVVVELPNGETVTTTADENGNYSVDIPAQQDGAEIKVVAEDENGDRSPERVAEVDAVAPNAPTAEVVAKDENTQTVEGTAEAGSTVTVILPNGDTVTTTADTEGNYSVDIPAQVNEAEIKVTATDKAGNKSEEALSTVDAKAPEAPTAQVVAKDENTQTVEGTAEAGSTVIVTLPNGDTVTTTADEEGNYSVDIPAQVNEAEIKVTATDKAGNKSEETLSTVDAKAPEAPTAQVVAKDENTQTVEGTAEAGSTVTVTLLNGDTVTTIADAEGNYSVDIPAQVNEAEIKVTATDKAGNKSEEAVATVDTSMPTAEVITKDDDTQTVEGKVEPSKKVVVELPNGETVTTIADENGNYSVDIPAQQDGAEIKVVAEDENGNRSPERVAEVDAVAPNAPTAEVVAKDENTQTVEGTAEADSTVTVILPNGDTVTTTADEEGNYSVDIPAQANEAEIKVTATDKAGNKSEEALSTVDAKAPEAPTAQVAAKDENTQTVEGTAEAGSTVIVTLPNGDTVTTTADEEGNYSVDIPAQVNEAEIKVTATDKAGNQSEETSLIVDAKAPAAPELLAEIDGSVTVTPPTDEDVASVAVKYTDSEGQEQTVVATKGEDGKWSITSPESEETVTIDADTGVMTIPAEAVKDGTEVTATATDTNNNSTSDEEVSAAKVVAKTDNPAGMEVSGDGSSVVGKTEPNAVVVVKDDEGNIIGQETADKNGHFNIPLEPALTNGEKITVVVDGEEEDTQTALTAPNTTAPAAPELLAEIDGSVTVTPPTDEDVASVAVKYTDSEGQEQTVVATKGEDGKWSITSPESEEVVTIDADTGVMTIPAEAVKDGTEVTATATDTNNNSTSDEEVSAAKVVAKTDNPAGMEVSGDGSSVVGKTEPNAVVVVKDDEGNIIGQETADKNGHFNIPLEPALTNGEKITVVVDGEEEDTQTALTAPNTTAPAAPELVAEIDGSVTVTPPTDKDVASVAVKYTDSEGQEQTVVATKGEDGKWSITSPESEEVVTIDADTGVMTIPAEAVKDGTEVTATATDTNNNSTSDEEVSAAKVVAKTDNPVGMEVSGDGSSVVGKTEPNAVVVVKNDEEVIGIAIADDEGKFSVSLDPALTNGETITVTINEGEDSESQPISLTAPDTTEPSAPTATVSAKEGDETKQVVSGEAEPNSTVTVTLPDTTTVTVVADSEGKYSVEIPAQEDGEKISVTATDAADNESQKTEAVVDAKAPAQPEFTDNEGSVEITPPSDTDVKSVTVKYIDETNGQEKTVVTTKEEGKWKITSPEDETVVSVDETTGKITLPAVEVKDGSTVIATVTDESGNTTEPVTYTAGSNPTSTDEEETKQSEEEDKTPENSESGSETDSETTEAQLGKPTFDAKDDGSVVITPPSQGDVQSVKVTYTDESDNPQTVTVTKTDGSWAISESTDSPSGVSVDSISGAITLSAEAVKDNSTVTAEAKGADNETSSDTVEAKADTTKAITDDSEKDAEEESATTENGKDEEEAKQESSEPTEGTSTSENEQQTETTPTEESGKSDGDESEQSGNSTDPVEESDPQASEKEQTPEAGTSTDGQDGSEQQGDNAGSETGSTETQPTEETQAEKESEKESEDAKDSATDSSEGSTDGNDQGEEEPKADQTGEQQDEAQKEETISDNPVSGATTESGQDESQSTTTELGKPSFDAKEDGSVVITPPTEGNVQSMEVQYTDEDGKTQTVTATKTGDSWEITQPTDGSTVSVDPVSGVITLPSGAVKDESTVTATAKSSDGQTKSDEITAKVDSDMTPPAQPTAKFVVDNGTQYVEGEAEANAKVTVTLPDSQTVITTADADGNYKTEIPTQADGTKLSVTATDEANNKSDAEEVTVDTQAPATPGLTPNADGSVTVTPPTDADVKTVTVEYTDEQNQNQTVVATKDGETWTISQQPTTDGVTLTVDSSGVFTIPATAVKDNSTVKGFATDESGNTTKDPATAIATENKDVTPPAAPELTAKDDGSVTVTPPKDEDVKTVTVEYTDETDQTTKKVVATKEDNGWKIIEPVDDNTVTIDSSSGVITIPATAVADGSTVSATATDSSDNTTLEPKTVKAGDNPDTTPPEKPTANIVINEDDSQTVKGTAEPGSTVTVKLADGTVVGTAEADAVTGEYEAKLDPAQPNETQLTVIATDKAGNPSEPTAVTVNTSLTATITLAEFDDTGYSADAPYSSEKAAYTTTLQDRVTKDNTFDLEGMSNKVGADIKYQISRDGTTWSDTDTKQVNLPDGTYYYRTVATKGGDTAYSSTISVTVDTTPPNIIMAMPPNQNGKLLIGPQNPNSFEPGSLLVAKYTTADGSQKTSSIIRGTNDWFWVSSSDYFPAGEVHKETGSFIFNAGTLKPESKVTVTLYNVNGDSSTRTITAPQIVTTQIKGWFNSSTVSGAKLVGGGNAVPTSSDDDVIFFQKNFDGTGAVLNTGAGDDYVVIGNGNSSDGGVQNRATINMGSGNDTLLIYDRLREMSTINMGGGSDVLEIGGIHNGSTIYFGDESDTLAFINNNDNWNKNRMDWTGDNRQLTVNSASGDGTKTTITTNINYVNLGDGNNLVTSTGGTGYKFVQGRIDSGNGNDMFDLRNSIVTDNNQMTFNTGAGDDVFILGGIERYTSIVLGAGDDTYIMGYDKSVNSSSSGAKGVFKEGFIELGTGNDTVILRDGNRFEAGTINLGDGDDTFIVHGGSYWGGSSKVNGGNGIDTVVISSDVTTITLGSNFNGFDIIKLTDTKNAVTLSNAAITNNASSINLDNDTSANLIVAGDQGSLKFENSGIKATKSQDTVSYNGNDYYTYTSGNYKILVDTDITVL</sequence>
<feature type="compositionally biased region" description="Basic and acidic residues" evidence="1">
    <location>
        <begin position="1723"/>
        <end position="1739"/>
    </location>
</feature>
<feature type="region of interest" description="Disordered" evidence="1">
    <location>
        <begin position="1439"/>
        <end position="1558"/>
    </location>
</feature>
<reference evidence="3" key="1">
    <citation type="submission" date="2016-03" db="EMBL/GenBank/DDBJ databases">
        <title>Co-evolution between Pasteurellaceae and their hosts.</title>
        <authorList>
            <person name="Hansen M.J."/>
            <person name="Bojesen A.M."/>
            <person name="Planet P."/>
        </authorList>
    </citation>
    <scope>NUCLEOTIDE SEQUENCE</scope>
    <source>
        <strain evidence="3">146/S8/89</strain>
    </source>
</reference>